<dbReference type="Proteomes" id="UP000016569">
    <property type="component" value="Unassembled WGS sequence"/>
</dbReference>
<proteinExistence type="predicted"/>
<comment type="caution">
    <text evidence="2">The sequence shown here is derived from an EMBL/GenBank/DDBJ whole genome shotgun (WGS) entry which is preliminary data.</text>
</comment>
<organism evidence="2 3">
    <name type="scientific">Brevundimonas abyssalis TAR-001</name>
    <dbReference type="NCBI Taxonomy" id="1391729"/>
    <lineage>
        <taxon>Bacteria</taxon>
        <taxon>Pseudomonadati</taxon>
        <taxon>Pseudomonadota</taxon>
        <taxon>Alphaproteobacteria</taxon>
        <taxon>Caulobacterales</taxon>
        <taxon>Caulobacteraceae</taxon>
        <taxon>Brevundimonas</taxon>
    </lineage>
</organism>
<name>A0A8E0TRZ9_9CAUL</name>
<evidence type="ECO:0000313" key="3">
    <source>
        <dbReference type="Proteomes" id="UP000016569"/>
    </source>
</evidence>
<evidence type="ECO:0000256" key="1">
    <source>
        <dbReference type="SAM" id="MobiDB-lite"/>
    </source>
</evidence>
<gene>
    <name evidence="2" type="ORF">MBEBAB_2094</name>
</gene>
<keyword evidence="3" id="KW-1185">Reference proteome</keyword>
<accession>A0A8E0TRZ9</accession>
<feature type="region of interest" description="Disordered" evidence="1">
    <location>
        <begin position="19"/>
        <end position="39"/>
    </location>
</feature>
<dbReference type="EMBL" id="BATC01000041">
    <property type="protein sequence ID" value="GAD59844.1"/>
    <property type="molecule type" value="Genomic_DNA"/>
</dbReference>
<evidence type="ECO:0000313" key="2">
    <source>
        <dbReference type="EMBL" id="GAD59844.1"/>
    </source>
</evidence>
<protein>
    <submittedName>
        <fullName evidence="2">Uncharacterized protein</fullName>
    </submittedName>
</protein>
<reference evidence="3" key="1">
    <citation type="journal article" date="2013" name="Genome Announc.">
        <title>Draft Genome Sequence of the Dimorphic Prosthecate Bacterium Brevundimonas abyssalis TAR-001T.</title>
        <authorList>
            <person name="Tsubouchi T."/>
            <person name="Nishi S."/>
            <person name="Usui K."/>
            <person name="Shimane Y."/>
            <person name="Takaki Y."/>
            <person name="Maruyama T."/>
            <person name="Hatada Y."/>
        </authorList>
    </citation>
    <scope>NUCLEOTIDE SEQUENCE [LARGE SCALE GENOMIC DNA]</scope>
    <source>
        <strain evidence="3">TAR-001</strain>
    </source>
</reference>
<sequence length="39" mass="3850">MNPTVIAILAVIVGGALTALQGPTTPGCPPPSPRPSTRP</sequence>
<dbReference type="AlphaFoldDB" id="A0A8E0TRZ9"/>
<feature type="compositionally biased region" description="Pro residues" evidence="1">
    <location>
        <begin position="26"/>
        <end position="39"/>
    </location>
</feature>